<dbReference type="EMBL" id="BJCL01000017">
    <property type="protein sequence ID" value="GCL65550.1"/>
    <property type="molecule type" value="Genomic_DNA"/>
</dbReference>
<name>A0A480AXA2_9BURK</name>
<accession>A0A480AXA2</accession>
<dbReference type="OrthoDB" id="6810892at2"/>
<keyword evidence="3" id="KW-1185">Reference proteome</keyword>
<dbReference type="AlphaFoldDB" id="A0A480AXA2"/>
<proteinExistence type="predicted"/>
<comment type="caution">
    <text evidence="2">The sequence shown here is derived from an EMBL/GenBank/DDBJ whole genome shotgun (WGS) entry which is preliminary data.</text>
</comment>
<reference evidence="3" key="1">
    <citation type="submission" date="2019-03" db="EMBL/GenBank/DDBJ databases">
        <title>Aquabacterium pictum sp.nov., the first bacteriochlorophyll a-containing freshwater bacterium in the genus Aquabacterium of the class Betaproteobacteria.</title>
        <authorList>
            <person name="Hirose S."/>
            <person name="Tank M."/>
            <person name="Hara E."/>
            <person name="Tamaki H."/>
            <person name="Takaichi S."/>
            <person name="Haruta S."/>
            <person name="Hanada S."/>
        </authorList>
    </citation>
    <scope>NUCLEOTIDE SEQUENCE [LARGE SCALE GENOMIC DNA]</scope>
    <source>
        <strain evidence="3">W35</strain>
    </source>
</reference>
<feature type="region of interest" description="Disordered" evidence="1">
    <location>
        <begin position="84"/>
        <end position="104"/>
    </location>
</feature>
<evidence type="ECO:0000313" key="3">
    <source>
        <dbReference type="Proteomes" id="UP000301751"/>
    </source>
</evidence>
<protein>
    <submittedName>
        <fullName evidence="2">Uncharacterized protein</fullName>
    </submittedName>
</protein>
<sequence length="104" mass="11051">MKVSRRWIEWAHGPGAEDGQSLAMSLCDLASAPGAGSIEVADPALIAELVDVAGLYVNPRRGDALHDMGLWWMGQPRRIISEGRASLRSANSAAKSPTVDGQPE</sequence>
<evidence type="ECO:0000256" key="1">
    <source>
        <dbReference type="SAM" id="MobiDB-lite"/>
    </source>
</evidence>
<gene>
    <name evidence="2" type="ORF">AQPW35_46310</name>
</gene>
<evidence type="ECO:0000313" key="2">
    <source>
        <dbReference type="EMBL" id="GCL65550.1"/>
    </source>
</evidence>
<organism evidence="2 3">
    <name type="scientific">Pseudaquabacterium pictum</name>
    <dbReference type="NCBI Taxonomy" id="2315236"/>
    <lineage>
        <taxon>Bacteria</taxon>
        <taxon>Pseudomonadati</taxon>
        <taxon>Pseudomonadota</taxon>
        <taxon>Betaproteobacteria</taxon>
        <taxon>Burkholderiales</taxon>
        <taxon>Sphaerotilaceae</taxon>
        <taxon>Pseudaquabacterium</taxon>
    </lineage>
</organism>
<dbReference type="Proteomes" id="UP000301751">
    <property type="component" value="Unassembled WGS sequence"/>
</dbReference>
<dbReference type="RefSeq" id="WP_137735250.1">
    <property type="nucleotide sequence ID" value="NZ_BJCL01000017.1"/>
</dbReference>